<gene>
    <name evidence="10" type="ORF">JGS22_022745</name>
</gene>
<dbReference type="InterPro" id="IPR014043">
    <property type="entry name" value="Acyl_transferase_dom"/>
</dbReference>
<proteinExistence type="predicted"/>
<dbReference type="InterPro" id="IPR036736">
    <property type="entry name" value="ACP-like_sf"/>
</dbReference>
<dbReference type="CDD" id="cd00833">
    <property type="entry name" value="PKS"/>
    <property type="match status" value="1"/>
</dbReference>
<dbReference type="PANTHER" id="PTHR43775">
    <property type="entry name" value="FATTY ACID SYNTHASE"/>
    <property type="match status" value="1"/>
</dbReference>
<dbReference type="InterPro" id="IPR020806">
    <property type="entry name" value="PKS_PP-bd"/>
</dbReference>
<evidence type="ECO:0000313" key="11">
    <source>
        <dbReference type="Proteomes" id="UP000694501"/>
    </source>
</evidence>
<dbReference type="Pfam" id="PF02801">
    <property type="entry name" value="Ketoacyl-synt_C"/>
    <property type="match status" value="1"/>
</dbReference>
<accession>A0A949JJ13</accession>
<dbReference type="InterPro" id="IPR050091">
    <property type="entry name" value="PKS_NRPS_Biosynth_Enz"/>
</dbReference>
<dbReference type="InterPro" id="IPR014031">
    <property type="entry name" value="Ketoacyl_synth_C"/>
</dbReference>
<keyword evidence="1" id="KW-0596">Phosphopantetheine</keyword>
<protein>
    <submittedName>
        <fullName evidence="10">AMP-binding protein</fullName>
    </submittedName>
</protein>
<dbReference type="Gene3D" id="3.30.70.3290">
    <property type="match status" value="1"/>
</dbReference>
<feature type="domain" description="Ketosynthase family 3 (KS3)" evidence="9">
    <location>
        <begin position="680"/>
        <end position="1110"/>
    </location>
</feature>
<dbReference type="SUPFAM" id="SSF52151">
    <property type="entry name" value="FabD/lysophospholipase-like"/>
    <property type="match status" value="1"/>
</dbReference>
<dbReference type="Proteomes" id="UP000694501">
    <property type="component" value="Unassembled WGS sequence"/>
</dbReference>
<feature type="compositionally biased region" description="Low complexity" evidence="7">
    <location>
        <begin position="489"/>
        <end position="514"/>
    </location>
</feature>
<reference evidence="10" key="1">
    <citation type="submission" date="2021-06" db="EMBL/GenBank/DDBJ databases">
        <title>Sequencing of actinobacteria type strains.</title>
        <authorList>
            <person name="Nguyen G.-S."/>
            <person name="Wentzel A."/>
        </authorList>
    </citation>
    <scope>NUCLEOTIDE SEQUENCE</scope>
    <source>
        <strain evidence="10">P38-E01</strain>
    </source>
</reference>
<dbReference type="GO" id="GO:0033068">
    <property type="term" value="P:macrolide biosynthetic process"/>
    <property type="evidence" value="ECO:0007669"/>
    <property type="project" value="UniProtKB-ARBA"/>
</dbReference>
<dbReference type="InterPro" id="IPR016036">
    <property type="entry name" value="Malonyl_transacylase_ACP-bd"/>
</dbReference>
<name>A0A949JJ13_9ACTN</name>
<organism evidence="10 11">
    <name type="scientific">Streptomyces tardus</name>
    <dbReference type="NCBI Taxonomy" id="2780544"/>
    <lineage>
        <taxon>Bacteria</taxon>
        <taxon>Bacillati</taxon>
        <taxon>Actinomycetota</taxon>
        <taxon>Actinomycetes</taxon>
        <taxon>Kitasatosporales</taxon>
        <taxon>Streptomycetaceae</taxon>
        <taxon>Streptomyces</taxon>
    </lineage>
</organism>
<evidence type="ECO:0000256" key="4">
    <source>
        <dbReference type="ARBA" id="ARBA00023194"/>
    </source>
</evidence>
<keyword evidence="6" id="KW-0012">Acyltransferase</keyword>
<evidence type="ECO:0000259" key="9">
    <source>
        <dbReference type="PROSITE" id="PS52004"/>
    </source>
</evidence>
<dbReference type="Pfam" id="PF00550">
    <property type="entry name" value="PP-binding"/>
    <property type="match status" value="2"/>
</dbReference>
<dbReference type="InterPro" id="IPR045851">
    <property type="entry name" value="AMP-bd_C_sf"/>
</dbReference>
<evidence type="ECO:0000313" key="10">
    <source>
        <dbReference type="EMBL" id="MBU7600372.1"/>
    </source>
</evidence>
<feature type="domain" description="Carrier" evidence="8">
    <location>
        <begin position="587"/>
        <end position="666"/>
    </location>
</feature>
<dbReference type="InterPro" id="IPR032821">
    <property type="entry name" value="PKS_assoc"/>
</dbReference>
<dbReference type="Pfam" id="PF00698">
    <property type="entry name" value="Acyl_transf_1"/>
    <property type="match status" value="1"/>
</dbReference>
<dbReference type="InterPro" id="IPR018201">
    <property type="entry name" value="Ketoacyl_synth_AS"/>
</dbReference>
<dbReference type="FunFam" id="3.40.47.10:FF:000019">
    <property type="entry name" value="Polyketide synthase type I"/>
    <property type="match status" value="1"/>
</dbReference>
<dbReference type="SUPFAM" id="SSF55048">
    <property type="entry name" value="Probable ACP-binding domain of malonyl-CoA ACP transacylase"/>
    <property type="match status" value="1"/>
</dbReference>
<dbReference type="SUPFAM" id="SSF53901">
    <property type="entry name" value="Thiolase-like"/>
    <property type="match status" value="1"/>
</dbReference>
<dbReference type="Gene3D" id="3.40.47.10">
    <property type="match status" value="1"/>
</dbReference>
<dbReference type="Pfam" id="PF16197">
    <property type="entry name" value="KAsynt_C_assoc"/>
    <property type="match status" value="1"/>
</dbReference>
<dbReference type="Pfam" id="PF00501">
    <property type="entry name" value="AMP-binding"/>
    <property type="match status" value="1"/>
</dbReference>
<dbReference type="SUPFAM" id="SSF47336">
    <property type="entry name" value="ACP-like"/>
    <property type="match status" value="2"/>
</dbReference>
<dbReference type="Gene3D" id="3.30.300.30">
    <property type="match status" value="1"/>
</dbReference>
<dbReference type="Pfam" id="PF00109">
    <property type="entry name" value="ketoacyl-synt"/>
    <property type="match status" value="1"/>
</dbReference>
<evidence type="ECO:0000256" key="6">
    <source>
        <dbReference type="ARBA" id="ARBA00023315"/>
    </source>
</evidence>
<dbReference type="InterPro" id="IPR014030">
    <property type="entry name" value="Ketoacyl_synth_N"/>
</dbReference>
<dbReference type="Gene3D" id="3.40.366.10">
    <property type="entry name" value="Malonyl-Coenzyme A Acyl Carrier Protein, domain 2"/>
    <property type="match status" value="1"/>
</dbReference>
<dbReference type="EMBL" id="JAELVF020000004">
    <property type="protein sequence ID" value="MBU7600372.1"/>
    <property type="molecule type" value="Genomic_DNA"/>
</dbReference>
<dbReference type="InterPro" id="IPR001227">
    <property type="entry name" value="Ac_transferase_dom_sf"/>
</dbReference>
<keyword evidence="5" id="KW-0511">Multifunctional enzyme</keyword>
<dbReference type="InterPro" id="IPR016039">
    <property type="entry name" value="Thiolase-like"/>
</dbReference>
<dbReference type="InterPro" id="IPR000873">
    <property type="entry name" value="AMP-dep_synth/lig_dom"/>
</dbReference>
<dbReference type="SMART" id="SM01294">
    <property type="entry name" value="PKS_PP_betabranch"/>
    <property type="match status" value="1"/>
</dbReference>
<keyword evidence="4" id="KW-0045">Antibiotic biosynthesis</keyword>
<dbReference type="InterPro" id="IPR009081">
    <property type="entry name" value="PP-bd_ACP"/>
</dbReference>
<dbReference type="GO" id="GO:0031177">
    <property type="term" value="F:phosphopantetheine binding"/>
    <property type="evidence" value="ECO:0007669"/>
    <property type="project" value="InterPro"/>
</dbReference>
<dbReference type="PANTHER" id="PTHR43775:SF51">
    <property type="entry name" value="INACTIVE PHENOLPHTHIOCEROL SYNTHESIS POLYKETIDE SYNTHASE TYPE I PKS1-RELATED"/>
    <property type="match status" value="1"/>
</dbReference>
<feature type="domain" description="Carrier" evidence="8">
    <location>
        <begin position="1614"/>
        <end position="1689"/>
    </location>
</feature>
<dbReference type="PROSITE" id="PS50075">
    <property type="entry name" value="CARRIER"/>
    <property type="match status" value="2"/>
</dbReference>
<dbReference type="PROSITE" id="PS00606">
    <property type="entry name" value="KS3_1"/>
    <property type="match status" value="1"/>
</dbReference>
<sequence>MVPVHTHDYLIDPRGRALDGLTLPEVFDAAVRRSGDSVALLADDRTLTWNTWRTEVDALARGLQAAGVAPGDVLALHLPNCWEYLTLHLAAASIGAVTMPVHQGNAAVDVRALLERVQPAAVALPPRPREEAGPLSATALREALPSLRAVLVAGDEAAPGEETVTGLLARWAGQRPEPVDVRPESPFVLLPSSGTTSARPKICLHSHDTLLTNSRAATEDSAEAFAGTVLTACPLTHCFGLQSVYSALFRSGRHVLLRTWDGERFMELAGRHNPTMVVAVPAQLHDIVTRARQLPDSGGLRPARILTAGAALPPALVREVRQTLDTTLLVVWGMSEAGNGTSSLAADPPEVASGSVGRPVRDSEMRVIGEDGLPCPPGEPGELQYRGHTLFHGYYGEPELTRSVLTEDGWLRTGDLASIGATGLVSFHGRSAELINVGGRKFNAVEIQTLLAEMPDIGPLAVVARPDPRLGEYPVLVVTERAAPIDAPSASGTSASGTSATGTSATGTSAASGTSGRGTVSLRDVTAFLRASGTAEYKIPLEVVALPALPLTPAGKVHRRSLEQHLAQTAEQPAVGGEHTPRPTLRDALGLVVEAVTEVLAAVPGEDAPGAPIGPDVTFRAHGLDSVASVRLRNALAEATGLPLPAGLAFDFPTPQALARELAGLNGPQAAETARPTAPDEPVAIVSMACRLPGGASSPEALWELLRDGTDAVTGFPEDRGWDLDALFADTPEGDDAPGTSVAREGGFLRDAAHFDAGFFGMSAREALATDPQQRLLLEIAWEAVERARLDPAALRDSRTGVFTGAMYHDYAAGAADPSGELESLLPVGTAGGALSGRIAYTLGLNGPALTVDTACSSSLVALHLACRSLRSGESDLALAGGVAVMSTPAAFVGFSRLRGLSPDGRCKSFGDGADGAAWSEGAGLLVLERLSDARRNGHPVLAVIRGSAVNQDGASNGLTAPNGPAQQRVVRQALADAGVGAAEVDAVEAHGTGTTLGDPIEAEALLATYGRERPDGRPLFLGSVKSNLGHTQAAAGAAAVMKMVLALEHEHLPRTLHADTPTTRVDWSPGSVRLLSEARDWPRTDGRPRRAGVSSFGISGTNAHLVLEEAPAADPAQGAPAGDAGGRPVAPWLVSAKGPDALRGQARRLAGYAAAHPEVSAADIAHSLLTTRAVHSHTAVLTGSDRAGLLASAEAFARGETPGSAGRGPLGGSRETAFVFTGQGSQRPGMGQGLAAAFPVFDSALREVCALLDPLLERPLTEVLRAAPESTDAALLDRTAYAQPALFAFEVALYRLLESWGVVPDRLVGHSVGEIAAAQVAGVLSLADACALVAARGRLMEALPPGGAMVAVRCSEAEAGALLAECAPEVVVAAVNGPSSVVLSGAEDAVAALVAEAAAHGHKTRRLVVSHAFHSPLMDPMLAEFRATVAGLTFAAPALPVVSGVTGRPLTAQEAVDPEHWVRHARDTVRFADAVASLDAEHTSVYVELGPEAALTPMVGECLGDRDPDTAPTVLPVLRGGTDEAGSALACAVRLHALGLPVDWRAAPAGAGTVTLPTYAFQHEAYWLASVPLGAVATGPLPAGAGAAGAGAAGARPELAERLAGLTDAEAEGLVTELVRGELAAVTGGALPSDTGADLAFTELGVTSVTAVELRNRLTAATGVRLPPTLVFDHPSPGAVARLVCDALRDTGPHPRRDPTALVDELEALLVSGATVDSDTAARLRALASRWGPSRGGAQGHGTGQGTATVDVADASDEELFRLMDGDPA</sequence>
<dbReference type="Gene3D" id="1.10.1200.10">
    <property type="entry name" value="ACP-like"/>
    <property type="match status" value="2"/>
</dbReference>
<evidence type="ECO:0000256" key="5">
    <source>
        <dbReference type="ARBA" id="ARBA00023268"/>
    </source>
</evidence>
<evidence type="ECO:0000259" key="8">
    <source>
        <dbReference type="PROSITE" id="PS50075"/>
    </source>
</evidence>
<dbReference type="InterPro" id="IPR020841">
    <property type="entry name" value="PKS_Beta-ketoAc_synthase_dom"/>
</dbReference>
<dbReference type="RefSeq" id="WP_211041575.1">
    <property type="nucleotide sequence ID" value="NZ_JAELVF020000004.1"/>
</dbReference>
<evidence type="ECO:0000256" key="7">
    <source>
        <dbReference type="SAM" id="MobiDB-lite"/>
    </source>
</evidence>
<dbReference type="GO" id="GO:0004312">
    <property type="term" value="F:fatty acid synthase activity"/>
    <property type="evidence" value="ECO:0007669"/>
    <property type="project" value="TreeGrafter"/>
</dbReference>
<dbReference type="InterPro" id="IPR016035">
    <property type="entry name" value="Acyl_Trfase/lysoPLipase"/>
</dbReference>
<keyword evidence="2" id="KW-0597">Phosphoprotein</keyword>
<dbReference type="InterPro" id="IPR042099">
    <property type="entry name" value="ANL_N_sf"/>
</dbReference>
<feature type="region of interest" description="Disordered" evidence="7">
    <location>
        <begin position="486"/>
        <end position="518"/>
    </location>
</feature>
<keyword evidence="3" id="KW-0808">Transferase</keyword>
<evidence type="ECO:0000256" key="3">
    <source>
        <dbReference type="ARBA" id="ARBA00022679"/>
    </source>
</evidence>
<keyword evidence="11" id="KW-1185">Reference proteome</keyword>
<dbReference type="SMART" id="SM00825">
    <property type="entry name" value="PKS_KS"/>
    <property type="match status" value="1"/>
</dbReference>
<evidence type="ECO:0000256" key="2">
    <source>
        <dbReference type="ARBA" id="ARBA00022553"/>
    </source>
</evidence>
<dbReference type="PROSITE" id="PS52004">
    <property type="entry name" value="KS3_2"/>
    <property type="match status" value="1"/>
</dbReference>
<dbReference type="SMART" id="SM00823">
    <property type="entry name" value="PKS_PP"/>
    <property type="match status" value="2"/>
</dbReference>
<dbReference type="GO" id="GO:0004315">
    <property type="term" value="F:3-oxoacyl-[acyl-carrier-protein] synthase activity"/>
    <property type="evidence" value="ECO:0007669"/>
    <property type="project" value="InterPro"/>
</dbReference>
<evidence type="ECO:0000256" key="1">
    <source>
        <dbReference type="ARBA" id="ARBA00022450"/>
    </source>
</evidence>
<dbReference type="FunFam" id="3.40.366.10:FF:000002">
    <property type="entry name" value="Probable polyketide synthase 2"/>
    <property type="match status" value="1"/>
</dbReference>
<dbReference type="GO" id="GO:0006633">
    <property type="term" value="P:fatty acid biosynthetic process"/>
    <property type="evidence" value="ECO:0007669"/>
    <property type="project" value="InterPro"/>
</dbReference>
<comment type="caution">
    <text evidence="10">The sequence shown here is derived from an EMBL/GenBank/DDBJ whole genome shotgun (WGS) entry which is preliminary data.</text>
</comment>
<dbReference type="Gene3D" id="3.40.50.12780">
    <property type="entry name" value="N-terminal domain of ligase-like"/>
    <property type="match status" value="1"/>
</dbReference>
<dbReference type="SUPFAM" id="SSF56801">
    <property type="entry name" value="Acetyl-CoA synthetase-like"/>
    <property type="match status" value="1"/>
</dbReference>
<dbReference type="SMART" id="SM00827">
    <property type="entry name" value="PKS_AT"/>
    <property type="match status" value="1"/>
</dbReference>